<dbReference type="EMBL" id="JBJQND010000012">
    <property type="protein sequence ID" value="KAL3858653.1"/>
    <property type="molecule type" value="Genomic_DNA"/>
</dbReference>
<reference evidence="1 2" key="1">
    <citation type="submission" date="2024-11" db="EMBL/GenBank/DDBJ databases">
        <title>Chromosome-level genome assembly of the freshwater bivalve Anodonta woodiana.</title>
        <authorList>
            <person name="Chen X."/>
        </authorList>
    </citation>
    <scope>NUCLEOTIDE SEQUENCE [LARGE SCALE GENOMIC DNA]</scope>
    <source>
        <strain evidence="1">MN2024</strain>
        <tissue evidence="1">Gills</tissue>
    </source>
</reference>
<name>A0ABD3VCY9_SINWO</name>
<dbReference type="AlphaFoldDB" id="A0ABD3VCY9"/>
<protein>
    <submittedName>
        <fullName evidence="1">Uncharacterized protein</fullName>
    </submittedName>
</protein>
<comment type="caution">
    <text evidence="1">The sequence shown here is derived from an EMBL/GenBank/DDBJ whole genome shotgun (WGS) entry which is preliminary data.</text>
</comment>
<sequence length="100" mass="11149">MEELKAKIHQRLGVRPMSTKMANIGGWSHITSGARIINVSEEDANQIVKPSTEWGSNSTQCIATVRQIENNQSVEHMGMVHGTAKTQQMQPQLGRKLMLH</sequence>
<evidence type="ECO:0000313" key="2">
    <source>
        <dbReference type="Proteomes" id="UP001634394"/>
    </source>
</evidence>
<dbReference type="Proteomes" id="UP001634394">
    <property type="component" value="Unassembled WGS sequence"/>
</dbReference>
<keyword evidence="2" id="KW-1185">Reference proteome</keyword>
<gene>
    <name evidence="1" type="ORF">ACJMK2_008916</name>
</gene>
<evidence type="ECO:0000313" key="1">
    <source>
        <dbReference type="EMBL" id="KAL3858653.1"/>
    </source>
</evidence>
<proteinExistence type="predicted"/>
<accession>A0ABD3VCY9</accession>
<organism evidence="1 2">
    <name type="scientific">Sinanodonta woodiana</name>
    <name type="common">Chinese pond mussel</name>
    <name type="synonym">Anodonta woodiana</name>
    <dbReference type="NCBI Taxonomy" id="1069815"/>
    <lineage>
        <taxon>Eukaryota</taxon>
        <taxon>Metazoa</taxon>
        <taxon>Spiralia</taxon>
        <taxon>Lophotrochozoa</taxon>
        <taxon>Mollusca</taxon>
        <taxon>Bivalvia</taxon>
        <taxon>Autobranchia</taxon>
        <taxon>Heteroconchia</taxon>
        <taxon>Palaeoheterodonta</taxon>
        <taxon>Unionida</taxon>
        <taxon>Unionoidea</taxon>
        <taxon>Unionidae</taxon>
        <taxon>Unioninae</taxon>
        <taxon>Sinanodonta</taxon>
    </lineage>
</organism>